<keyword evidence="3" id="KW-1185">Reference proteome</keyword>
<evidence type="ECO:0000256" key="1">
    <source>
        <dbReference type="SAM" id="MobiDB-lite"/>
    </source>
</evidence>
<feature type="region of interest" description="Disordered" evidence="1">
    <location>
        <begin position="652"/>
        <end position="675"/>
    </location>
</feature>
<feature type="region of interest" description="Disordered" evidence="1">
    <location>
        <begin position="557"/>
        <end position="596"/>
    </location>
</feature>
<feature type="region of interest" description="Disordered" evidence="1">
    <location>
        <begin position="485"/>
        <end position="522"/>
    </location>
</feature>
<feature type="compositionally biased region" description="Polar residues" evidence="1">
    <location>
        <begin position="487"/>
        <end position="506"/>
    </location>
</feature>
<proteinExistence type="predicted"/>
<dbReference type="Proteomes" id="UP001214628">
    <property type="component" value="Chromosome 4"/>
</dbReference>
<dbReference type="GO" id="GO:0030870">
    <property type="term" value="C:Mre11 complex"/>
    <property type="evidence" value="ECO:0007669"/>
    <property type="project" value="InterPro"/>
</dbReference>
<dbReference type="PANTHER" id="PTHR12162:SF0">
    <property type="entry name" value="NIBRIN"/>
    <property type="match status" value="1"/>
</dbReference>
<dbReference type="GO" id="GO:0000724">
    <property type="term" value="P:double-strand break repair via homologous recombination"/>
    <property type="evidence" value="ECO:0007669"/>
    <property type="project" value="TreeGrafter"/>
</dbReference>
<evidence type="ECO:0000313" key="3">
    <source>
        <dbReference type="Proteomes" id="UP001214628"/>
    </source>
</evidence>
<organism evidence="2 3">
    <name type="scientific">Malassezia psittaci</name>
    <dbReference type="NCBI Taxonomy" id="1821823"/>
    <lineage>
        <taxon>Eukaryota</taxon>
        <taxon>Fungi</taxon>
        <taxon>Dikarya</taxon>
        <taxon>Basidiomycota</taxon>
        <taxon>Ustilaginomycotina</taxon>
        <taxon>Malasseziomycetes</taxon>
        <taxon>Malasseziales</taxon>
        <taxon>Malasseziaceae</taxon>
        <taxon>Malassezia</taxon>
    </lineage>
</organism>
<dbReference type="EMBL" id="CP118378">
    <property type="protein sequence ID" value="WFD44419.1"/>
    <property type="molecule type" value="Genomic_DNA"/>
</dbReference>
<name>A0AAF0FDB4_9BASI</name>
<feature type="compositionally biased region" description="Polar residues" evidence="1">
    <location>
        <begin position="731"/>
        <end position="753"/>
    </location>
</feature>
<dbReference type="AlphaFoldDB" id="A0AAF0FDB4"/>
<sequence>MVREELDTESPSTRILHTNREYTVGRKESTVDICVPILRISRLAGTLRVGAMPVDKLGEASFRPKLEWVMHAHSKSGALIDTFRGKNRVEQRIRVETPVPLGDRTRIRLLNDIYLEMRWVPLTIGIVRLPELDTDSVHEQARACGMHLIYHHEVWDPQYTHLCVAKFRANRIQLLALVRSVPIVTQEFLRAAFCCSSQETLPDYRQYLPPLDPLLVPITAFSASKLRPDDRRANLFHGVNLIFVLPGRERRFTDYQELATAAGAHVLVMDMRQNPAHTIQEAQDQLRGAQQSLKNVWSSSVIPVLQPQTFVVFGDDAAESVMNMKEASHSEGISVIAECILNSQTISSLNLANQQDHDIDDDPTLLSSATPSGTPSDWPMSNSLRNMEEIPATQRVSDSGNYAGDISLHSPVHTQYADLSRDHPSADESREDKESNASSDLDLGYDEITDPSDWIRGSQDEQHTDIIRSQDSHDRLPVSLLLRGRSDQQPQTQPTSLSLSPNQALEHSNRYEPAKNQRERNNAGDQNVLATEVANPTALPQLSSNHSQIAMQDSMLRSPQELSGTPLAPSANGPGNTALDQQPLTTEPRFSPPGNVAAYEASHMNALESESLSQLKPPRSSTPQYTGLQRRSGTRQARQSFLMDEILGISGNARSAPQSQDHASVPASSPSELGLLSSSKMKEAYQQKEYRVDTSAKTTLVSEVQDHRMNKGRNMRTGHSDTAVGAKEASQRSSLPRTAIPLNSSSPLQSTVQASPDELLHRKSFVQVRFAPLVRSSRDPPQTSNNFKRFRGHRHTPKQRIPLIAPASIQTQQETSENDTLFLE</sequence>
<feature type="region of interest" description="Disordered" evidence="1">
    <location>
        <begin position="609"/>
        <end position="636"/>
    </location>
</feature>
<feature type="compositionally biased region" description="Basic and acidic residues" evidence="1">
    <location>
        <begin position="420"/>
        <end position="435"/>
    </location>
</feature>
<feature type="compositionally biased region" description="Polar residues" evidence="1">
    <location>
        <begin position="573"/>
        <end position="585"/>
    </location>
</feature>
<feature type="region of interest" description="Disordered" evidence="1">
    <location>
        <begin position="711"/>
        <end position="753"/>
    </location>
</feature>
<dbReference type="GO" id="GO:0003684">
    <property type="term" value="F:damaged DNA binding"/>
    <property type="evidence" value="ECO:0007669"/>
    <property type="project" value="TreeGrafter"/>
</dbReference>
<feature type="region of interest" description="Disordered" evidence="1">
    <location>
        <begin position="420"/>
        <end position="472"/>
    </location>
</feature>
<protein>
    <submittedName>
        <fullName evidence="2">Uncharacterized protein</fullName>
    </submittedName>
</protein>
<feature type="compositionally biased region" description="Basic residues" evidence="1">
    <location>
        <begin position="788"/>
        <end position="797"/>
    </location>
</feature>
<gene>
    <name evidence="2" type="ORF">MPSI1_003087</name>
</gene>
<feature type="compositionally biased region" description="Polar residues" evidence="1">
    <location>
        <begin position="365"/>
        <end position="383"/>
    </location>
</feature>
<evidence type="ECO:0000313" key="2">
    <source>
        <dbReference type="EMBL" id="WFD44419.1"/>
    </source>
</evidence>
<dbReference type="GO" id="GO:0007095">
    <property type="term" value="P:mitotic G2 DNA damage checkpoint signaling"/>
    <property type="evidence" value="ECO:0007669"/>
    <property type="project" value="InterPro"/>
</dbReference>
<dbReference type="PANTHER" id="PTHR12162">
    <property type="entry name" value="NIBRIN-RELATED"/>
    <property type="match status" value="1"/>
</dbReference>
<feature type="compositionally biased region" description="Basic and acidic residues" evidence="1">
    <location>
        <begin position="458"/>
        <end position="472"/>
    </location>
</feature>
<feature type="compositionally biased region" description="Basic and acidic residues" evidence="1">
    <location>
        <begin position="507"/>
        <end position="522"/>
    </location>
</feature>
<reference evidence="2" key="1">
    <citation type="submission" date="2023-02" db="EMBL/GenBank/DDBJ databases">
        <title>Mating type loci evolution in Malassezia.</title>
        <authorList>
            <person name="Coelho M.A."/>
        </authorList>
    </citation>
    <scope>NUCLEOTIDE SEQUENCE</scope>
    <source>
        <strain evidence="2">CBS 14136</strain>
    </source>
</reference>
<accession>A0AAF0FDB4</accession>
<dbReference type="InterPro" id="IPR040227">
    <property type="entry name" value="Nibrin-rel"/>
</dbReference>
<feature type="region of interest" description="Disordered" evidence="1">
    <location>
        <begin position="355"/>
        <end position="383"/>
    </location>
</feature>
<feature type="compositionally biased region" description="Polar residues" evidence="1">
    <location>
        <begin position="652"/>
        <end position="662"/>
    </location>
</feature>
<feature type="region of interest" description="Disordered" evidence="1">
    <location>
        <begin position="776"/>
        <end position="797"/>
    </location>
</feature>